<evidence type="ECO:0000256" key="1">
    <source>
        <dbReference type="ARBA" id="ARBA00001941"/>
    </source>
</evidence>
<evidence type="ECO:0000313" key="13">
    <source>
        <dbReference type="EMBL" id="CAA9411265.1"/>
    </source>
</evidence>
<dbReference type="InterPro" id="IPR050072">
    <property type="entry name" value="Peptidase_M20A"/>
</dbReference>
<dbReference type="GO" id="GO:0009089">
    <property type="term" value="P:lysine biosynthetic process via diaminopimelate"/>
    <property type="evidence" value="ECO:0007669"/>
    <property type="project" value="UniProtKB-UniPathway"/>
</dbReference>
<dbReference type="GO" id="GO:0009014">
    <property type="term" value="F:succinyl-diaminopimelate desuccinylase activity"/>
    <property type="evidence" value="ECO:0007669"/>
    <property type="project" value="UniProtKB-EC"/>
</dbReference>
<comment type="similarity">
    <text evidence="4">Belongs to the peptidase M20A family.</text>
</comment>
<comment type="catalytic activity">
    <reaction evidence="11">
        <text>N-succinyl-(2S,6S)-2,6-diaminopimelate + H2O = (2S,6S)-2,6-diaminopimelate + succinate</text>
        <dbReference type="Rhea" id="RHEA:22608"/>
        <dbReference type="ChEBI" id="CHEBI:15377"/>
        <dbReference type="ChEBI" id="CHEBI:30031"/>
        <dbReference type="ChEBI" id="CHEBI:57609"/>
        <dbReference type="ChEBI" id="CHEBI:58087"/>
        <dbReference type="EC" id="3.5.1.18"/>
    </reaction>
</comment>
<dbReference type="InterPro" id="IPR002933">
    <property type="entry name" value="Peptidase_M20"/>
</dbReference>
<evidence type="ECO:0000259" key="12">
    <source>
        <dbReference type="Pfam" id="PF07687"/>
    </source>
</evidence>
<comment type="pathway">
    <text evidence="3">Amino-acid biosynthesis; L-lysine biosynthesis via DAP pathway; LL-2,6-diaminopimelate from (S)-tetrahydrodipicolinate (succinylase route): step 3/3.</text>
</comment>
<evidence type="ECO:0000256" key="3">
    <source>
        <dbReference type="ARBA" id="ARBA00005130"/>
    </source>
</evidence>
<keyword evidence="7" id="KW-0479">Metal-binding</keyword>
<dbReference type="UniPathway" id="UPA00034">
    <property type="reaction ID" value="UER00021"/>
</dbReference>
<sequence length="426" mass="45441">MVRQEARIYENIRRTVRARRKETVRLLQDLVRVPSVSGEESAVQEVVEDAFSGCGLAVERCEATAEQIAPYAEHVGNETRPEGRPNIIGVRAGSGGGRSLLLNGHVDTVSNGDPGAWSHPPLSGEVVGDLLYGRGACDMKAGLATIIAALEALKVLGIGLRGDVTAAATVGEEDTGVGALATVLAGYRADAALITEPTRLRLVPAQAGSLVFRLTVTGSAVHASARHRGVSAFEKFLPIFEALRELEHERSATVRHPLYDGVEDKVAINFGVVRTGEWAITVPEKLVAEGRVGLIPGEEFGPSRSMVQDRITEATKGDPWLREHPPELEWIGGQSVPAEVPVDSPICLAVSRAHERVTGLKPEIEGVAYGADMRFFVRFAGMPCVMYGAGDIGWAHGPDEHVSIPEVLTATETIACLLVAWCGMTG</sequence>
<evidence type="ECO:0000256" key="5">
    <source>
        <dbReference type="ARBA" id="ARBA00011921"/>
    </source>
</evidence>
<dbReference type="PROSITE" id="PS00758">
    <property type="entry name" value="ARGE_DAPE_CPG2_1"/>
    <property type="match status" value="1"/>
</dbReference>
<dbReference type="PANTHER" id="PTHR43808:SF25">
    <property type="entry name" value="PEPTIDASE M20 DIMERISATION DOMAIN-CONTAINING PROTEIN"/>
    <property type="match status" value="1"/>
</dbReference>
<keyword evidence="10" id="KW-0170">Cobalt</keyword>
<dbReference type="GO" id="GO:0046872">
    <property type="term" value="F:metal ion binding"/>
    <property type="evidence" value="ECO:0007669"/>
    <property type="project" value="UniProtKB-KW"/>
</dbReference>
<dbReference type="SUPFAM" id="SSF55031">
    <property type="entry name" value="Bacterial exopeptidase dimerisation domain"/>
    <property type="match status" value="1"/>
</dbReference>
<reference evidence="13" key="1">
    <citation type="submission" date="2020-02" db="EMBL/GenBank/DDBJ databases">
        <authorList>
            <person name="Meier V. D."/>
        </authorList>
    </citation>
    <scope>NUCLEOTIDE SEQUENCE</scope>
    <source>
        <strain evidence="13">AVDCRST_MAG82</strain>
    </source>
</reference>
<evidence type="ECO:0000256" key="10">
    <source>
        <dbReference type="ARBA" id="ARBA00023285"/>
    </source>
</evidence>
<comment type="cofactor">
    <cofactor evidence="1">
        <name>Co(2+)</name>
        <dbReference type="ChEBI" id="CHEBI:48828"/>
    </cofactor>
</comment>
<accession>A0A6J4PD73</accession>
<evidence type="ECO:0000256" key="2">
    <source>
        <dbReference type="ARBA" id="ARBA00001947"/>
    </source>
</evidence>
<keyword evidence="9" id="KW-0862">Zinc</keyword>
<evidence type="ECO:0000256" key="4">
    <source>
        <dbReference type="ARBA" id="ARBA00006247"/>
    </source>
</evidence>
<dbReference type="InterPro" id="IPR010182">
    <property type="entry name" value="ArgE/DapE"/>
</dbReference>
<gene>
    <name evidence="13" type="ORF">AVDCRST_MAG82-806</name>
</gene>
<dbReference type="PANTHER" id="PTHR43808">
    <property type="entry name" value="ACETYLORNITHINE DEACETYLASE"/>
    <property type="match status" value="1"/>
</dbReference>
<evidence type="ECO:0000256" key="8">
    <source>
        <dbReference type="ARBA" id="ARBA00022801"/>
    </source>
</evidence>
<dbReference type="EC" id="3.5.1.18" evidence="5"/>
<protein>
    <recommendedName>
        <fullName evidence="6">Probable succinyl-diaminopimelate desuccinylase</fullName>
        <ecNumber evidence="5">3.5.1.18</ecNumber>
    </recommendedName>
</protein>
<dbReference type="AlphaFoldDB" id="A0A6J4PD73"/>
<feature type="domain" description="Peptidase M20 dimerisation" evidence="12">
    <location>
        <begin position="206"/>
        <end position="315"/>
    </location>
</feature>
<comment type="cofactor">
    <cofactor evidence="2">
        <name>Zn(2+)</name>
        <dbReference type="ChEBI" id="CHEBI:29105"/>
    </cofactor>
</comment>
<dbReference type="InterPro" id="IPR001261">
    <property type="entry name" value="ArgE/DapE_CS"/>
</dbReference>
<dbReference type="Pfam" id="PF07687">
    <property type="entry name" value="M20_dimer"/>
    <property type="match status" value="1"/>
</dbReference>
<dbReference type="EMBL" id="CADCVA010000105">
    <property type="protein sequence ID" value="CAA9411265.1"/>
    <property type="molecule type" value="Genomic_DNA"/>
</dbReference>
<dbReference type="Pfam" id="PF01546">
    <property type="entry name" value="Peptidase_M20"/>
    <property type="match status" value="1"/>
</dbReference>
<dbReference type="Gene3D" id="3.30.70.360">
    <property type="match status" value="1"/>
</dbReference>
<dbReference type="Gene3D" id="3.40.630.10">
    <property type="entry name" value="Zn peptidases"/>
    <property type="match status" value="1"/>
</dbReference>
<dbReference type="NCBIfam" id="TIGR01910">
    <property type="entry name" value="DapE-ArgE"/>
    <property type="match status" value="1"/>
</dbReference>
<dbReference type="InterPro" id="IPR011650">
    <property type="entry name" value="Peptidase_M20_dimer"/>
</dbReference>
<organism evidence="13">
    <name type="scientific">uncultured Rubrobacteraceae bacterium</name>
    <dbReference type="NCBI Taxonomy" id="349277"/>
    <lineage>
        <taxon>Bacteria</taxon>
        <taxon>Bacillati</taxon>
        <taxon>Actinomycetota</taxon>
        <taxon>Rubrobacteria</taxon>
        <taxon>Rubrobacterales</taxon>
        <taxon>Rubrobacteraceae</taxon>
        <taxon>environmental samples</taxon>
    </lineage>
</organism>
<name>A0A6J4PD73_9ACTN</name>
<evidence type="ECO:0000256" key="11">
    <source>
        <dbReference type="ARBA" id="ARBA00051301"/>
    </source>
</evidence>
<dbReference type="SUPFAM" id="SSF53187">
    <property type="entry name" value="Zn-dependent exopeptidases"/>
    <property type="match status" value="1"/>
</dbReference>
<evidence type="ECO:0000256" key="9">
    <source>
        <dbReference type="ARBA" id="ARBA00022833"/>
    </source>
</evidence>
<evidence type="ECO:0000256" key="7">
    <source>
        <dbReference type="ARBA" id="ARBA00022723"/>
    </source>
</evidence>
<proteinExistence type="inferred from homology"/>
<dbReference type="InterPro" id="IPR036264">
    <property type="entry name" value="Bact_exopeptidase_dim_dom"/>
</dbReference>
<keyword evidence="8 13" id="KW-0378">Hydrolase</keyword>
<evidence type="ECO:0000256" key="6">
    <source>
        <dbReference type="ARBA" id="ARBA00016853"/>
    </source>
</evidence>